<name>A0A1D9QJB6_SCLS1</name>
<sequence>MINPADSYQSTSQEPQTGSSTGINMVRDTAKTQSTDDYKQVQYTDVHRVWSTNASTYDGNSQTETQGFLISASATNAESLTPMERWAAESSGQAPWNPISSINTSLYNIETGHSDNSVHHQEKAGDDWSICGNPSTK</sequence>
<protein>
    <submittedName>
        <fullName evidence="2">Uncharacterized protein</fullName>
    </submittedName>
</protein>
<dbReference type="AlphaFoldDB" id="A0A1D9QJB6"/>
<gene>
    <name evidence="2" type="ORF">sscle_14g097410</name>
</gene>
<feature type="region of interest" description="Disordered" evidence="1">
    <location>
        <begin position="112"/>
        <end position="137"/>
    </location>
</feature>
<organism evidence="2 3">
    <name type="scientific">Sclerotinia sclerotiorum (strain ATCC 18683 / 1980 / Ss-1)</name>
    <name type="common">White mold</name>
    <name type="synonym">Whetzelinia sclerotiorum</name>
    <dbReference type="NCBI Taxonomy" id="665079"/>
    <lineage>
        <taxon>Eukaryota</taxon>
        <taxon>Fungi</taxon>
        <taxon>Dikarya</taxon>
        <taxon>Ascomycota</taxon>
        <taxon>Pezizomycotina</taxon>
        <taxon>Leotiomycetes</taxon>
        <taxon>Helotiales</taxon>
        <taxon>Sclerotiniaceae</taxon>
        <taxon>Sclerotinia</taxon>
    </lineage>
</organism>
<feature type="compositionally biased region" description="Basic and acidic residues" evidence="1">
    <location>
        <begin position="28"/>
        <end position="37"/>
    </location>
</feature>
<dbReference type="Proteomes" id="UP000177798">
    <property type="component" value="Chromosome 14"/>
</dbReference>
<dbReference type="RefSeq" id="XP_001585453.1">
    <property type="nucleotide sequence ID" value="XM_001585403.1"/>
</dbReference>
<proteinExistence type="predicted"/>
<feature type="compositionally biased region" description="Basic and acidic residues" evidence="1">
    <location>
        <begin position="112"/>
        <end position="126"/>
    </location>
</feature>
<feature type="region of interest" description="Disordered" evidence="1">
    <location>
        <begin position="1"/>
        <end position="37"/>
    </location>
</feature>
<dbReference type="OMA" id="DDWSICG"/>
<dbReference type="EMBL" id="CP017827">
    <property type="protein sequence ID" value="APA14971.1"/>
    <property type="molecule type" value="Genomic_DNA"/>
</dbReference>
<dbReference type="VEuPathDB" id="FungiDB:sscle_14g097410"/>
<reference evidence="3" key="1">
    <citation type="journal article" date="2017" name="Genome Biol. Evol.">
        <title>The complete genome sequence of the phytopathogenic fungus Sclerotinia sclerotiorum reveals insights into the genome architecture of broad host range pathogens.</title>
        <authorList>
            <person name="Derbyshire M."/>
            <person name="Denton-Giles M."/>
            <person name="Hegedus D."/>
            <person name="Seifbarghy S."/>
            <person name="Rollins J."/>
            <person name="van Kan J."/>
            <person name="Seidl M.F."/>
            <person name="Faino L."/>
            <person name="Mbengue M."/>
            <person name="Navaud O."/>
            <person name="Raffaele S."/>
            <person name="Hammond-Kosack K."/>
            <person name="Heard S."/>
            <person name="Oliver R."/>
        </authorList>
    </citation>
    <scope>NUCLEOTIDE SEQUENCE [LARGE SCALE GENOMIC DNA]</scope>
    <source>
        <strain evidence="3">ATCC 18683 / 1980 / Ss-1</strain>
    </source>
</reference>
<evidence type="ECO:0000313" key="2">
    <source>
        <dbReference type="EMBL" id="APA14971.1"/>
    </source>
</evidence>
<dbReference type="KEGG" id="ssl:SS1G_13692"/>
<dbReference type="OrthoDB" id="3546999at2759"/>
<evidence type="ECO:0000256" key="1">
    <source>
        <dbReference type="SAM" id="MobiDB-lite"/>
    </source>
</evidence>
<evidence type="ECO:0000313" key="3">
    <source>
        <dbReference type="Proteomes" id="UP000177798"/>
    </source>
</evidence>
<feature type="compositionally biased region" description="Polar residues" evidence="1">
    <location>
        <begin position="1"/>
        <end position="23"/>
    </location>
</feature>
<accession>A0A1D9QJB6</accession>